<feature type="transmembrane region" description="Helical" evidence="1">
    <location>
        <begin position="6"/>
        <end position="22"/>
    </location>
</feature>
<dbReference type="Pfam" id="PF10066">
    <property type="entry name" value="DUF2304"/>
    <property type="match status" value="1"/>
</dbReference>
<feature type="transmembrane region" description="Helical" evidence="1">
    <location>
        <begin position="29"/>
        <end position="47"/>
    </location>
</feature>
<evidence type="ECO:0000313" key="2">
    <source>
        <dbReference type="EMBL" id="PIQ86869.1"/>
    </source>
</evidence>
<evidence type="ECO:0000256" key="1">
    <source>
        <dbReference type="SAM" id="Phobius"/>
    </source>
</evidence>
<keyword evidence="1" id="KW-0472">Membrane</keyword>
<name>A0A2H0LR07_9BACT</name>
<accession>A0A2H0LR07</accession>
<keyword evidence="1" id="KW-0812">Transmembrane</keyword>
<proteinExistence type="predicted"/>
<dbReference type="AlphaFoldDB" id="A0A2H0LR07"/>
<organism evidence="2 3">
    <name type="scientific">Candidatus Abzuiibacterium crystallinum</name>
    <dbReference type="NCBI Taxonomy" id="1974748"/>
    <lineage>
        <taxon>Bacteria</taxon>
        <taxon>Pseudomonadati</taxon>
        <taxon>Candidatus Omnitrophota</taxon>
        <taxon>Candidatus Abzuiibacterium</taxon>
    </lineage>
</organism>
<gene>
    <name evidence="2" type="ORF">COV74_03290</name>
</gene>
<dbReference type="Proteomes" id="UP000230859">
    <property type="component" value="Unassembled WGS sequence"/>
</dbReference>
<evidence type="ECO:0000313" key="3">
    <source>
        <dbReference type="Proteomes" id="UP000230859"/>
    </source>
</evidence>
<evidence type="ECO:0008006" key="4">
    <source>
        <dbReference type="Google" id="ProtNLM"/>
    </source>
</evidence>
<feature type="transmembrane region" description="Helical" evidence="1">
    <location>
        <begin position="67"/>
        <end position="87"/>
    </location>
</feature>
<protein>
    <recommendedName>
        <fullName evidence="4">DUF2304 domain-containing protein</fullName>
    </recommendedName>
</protein>
<dbReference type="InterPro" id="IPR019277">
    <property type="entry name" value="DUF2304"/>
</dbReference>
<sequence>MNVNFFAILSAFLILCLVIELIRQQKMTFKYSLSWLSASLLVIILAFNEKLLAKISTFFGFELLSNFIFFLLLLFFVFLSLRLTIFINEQNNRSETLAQTVGILEHKINELEKKTH</sequence>
<dbReference type="EMBL" id="PCVY01000028">
    <property type="protein sequence ID" value="PIQ86869.1"/>
    <property type="molecule type" value="Genomic_DNA"/>
</dbReference>
<reference evidence="2 3" key="1">
    <citation type="submission" date="2017-09" db="EMBL/GenBank/DDBJ databases">
        <title>Depth-based differentiation of microbial function through sediment-hosted aquifers and enrichment of novel symbionts in the deep terrestrial subsurface.</title>
        <authorList>
            <person name="Probst A.J."/>
            <person name="Ladd B."/>
            <person name="Jarett J.K."/>
            <person name="Geller-Mcgrath D.E."/>
            <person name="Sieber C.M."/>
            <person name="Emerson J.B."/>
            <person name="Anantharaman K."/>
            <person name="Thomas B.C."/>
            <person name="Malmstrom R."/>
            <person name="Stieglmeier M."/>
            <person name="Klingl A."/>
            <person name="Woyke T."/>
            <person name="Ryan C.M."/>
            <person name="Banfield J.F."/>
        </authorList>
    </citation>
    <scope>NUCLEOTIDE SEQUENCE [LARGE SCALE GENOMIC DNA]</scope>
    <source>
        <strain evidence="2">CG11_big_fil_rev_8_21_14_0_20_45_26</strain>
    </source>
</reference>
<keyword evidence="1" id="KW-1133">Transmembrane helix</keyword>
<comment type="caution">
    <text evidence="2">The sequence shown here is derived from an EMBL/GenBank/DDBJ whole genome shotgun (WGS) entry which is preliminary data.</text>
</comment>